<evidence type="ECO:0000313" key="1">
    <source>
        <dbReference type="EMBL" id="KAI9400874.1"/>
    </source>
</evidence>
<organism evidence="1 2">
    <name type="scientific">Populus trichocarpa</name>
    <name type="common">Western balsam poplar</name>
    <name type="synonym">Populus balsamifera subsp. trichocarpa</name>
    <dbReference type="NCBI Taxonomy" id="3694"/>
    <lineage>
        <taxon>Eukaryota</taxon>
        <taxon>Viridiplantae</taxon>
        <taxon>Streptophyta</taxon>
        <taxon>Embryophyta</taxon>
        <taxon>Tracheophyta</taxon>
        <taxon>Spermatophyta</taxon>
        <taxon>Magnoliopsida</taxon>
        <taxon>eudicotyledons</taxon>
        <taxon>Gunneridae</taxon>
        <taxon>Pentapetalae</taxon>
        <taxon>rosids</taxon>
        <taxon>fabids</taxon>
        <taxon>Malpighiales</taxon>
        <taxon>Salicaceae</taxon>
        <taxon>Saliceae</taxon>
        <taxon>Populus</taxon>
    </lineage>
</organism>
<proteinExistence type="predicted"/>
<reference evidence="1 2" key="1">
    <citation type="journal article" date="2006" name="Science">
        <title>The genome of black cottonwood, Populus trichocarpa (Torr. &amp; Gray).</title>
        <authorList>
            <person name="Tuskan G.A."/>
            <person name="Difazio S."/>
            <person name="Jansson S."/>
            <person name="Bohlmann J."/>
            <person name="Grigoriev I."/>
            <person name="Hellsten U."/>
            <person name="Putnam N."/>
            <person name="Ralph S."/>
            <person name="Rombauts S."/>
            <person name="Salamov A."/>
            <person name="Schein J."/>
            <person name="Sterck L."/>
            <person name="Aerts A."/>
            <person name="Bhalerao R.R."/>
            <person name="Bhalerao R.P."/>
            <person name="Blaudez D."/>
            <person name="Boerjan W."/>
            <person name="Brun A."/>
            <person name="Brunner A."/>
            <person name="Busov V."/>
            <person name="Campbell M."/>
            <person name="Carlson J."/>
            <person name="Chalot M."/>
            <person name="Chapman J."/>
            <person name="Chen G.L."/>
            <person name="Cooper D."/>
            <person name="Coutinho P.M."/>
            <person name="Couturier J."/>
            <person name="Covert S."/>
            <person name="Cronk Q."/>
            <person name="Cunningham R."/>
            <person name="Davis J."/>
            <person name="Degroeve S."/>
            <person name="Dejardin A."/>
            <person name="Depamphilis C."/>
            <person name="Detter J."/>
            <person name="Dirks B."/>
            <person name="Dubchak I."/>
            <person name="Duplessis S."/>
            <person name="Ehlting J."/>
            <person name="Ellis B."/>
            <person name="Gendler K."/>
            <person name="Goodstein D."/>
            <person name="Gribskov M."/>
            <person name="Grimwood J."/>
            <person name="Groover A."/>
            <person name="Gunter L."/>
            <person name="Hamberger B."/>
            <person name="Heinze B."/>
            <person name="Helariutta Y."/>
            <person name="Henrissat B."/>
            <person name="Holligan D."/>
            <person name="Holt R."/>
            <person name="Huang W."/>
            <person name="Islam-Faridi N."/>
            <person name="Jones S."/>
            <person name="Jones-Rhoades M."/>
            <person name="Jorgensen R."/>
            <person name="Joshi C."/>
            <person name="Kangasjarvi J."/>
            <person name="Karlsson J."/>
            <person name="Kelleher C."/>
            <person name="Kirkpatrick R."/>
            <person name="Kirst M."/>
            <person name="Kohler A."/>
            <person name="Kalluri U."/>
            <person name="Larimer F."/>
            <person name="Leebens-Mack J."/>
            <person name="Leple J.C."/>
            <person name="Locascio P."/>
            <person name="Lou Y."/>
            <person name="Lucas S."/>
            <person name="Martin F."/>
            <person name="Montanini B."/>
            <person name="Napoli C."/>
            <person name="Nelson D.R."/>
            <person name="Nelson C."/>
            <person name="Nieminen K."/>
            <person name="Nilsson O."/>
            <person name="Pereda V."/>
            <person name="Peter G."/>
            <person name="Philippe R."/>
            <person name="Pilate G."/>
            <person name="Poliakov A."/>
            <person name="Razumovskaya J."/>
            <person name="Richardson P."/>
            <person name="Rinaldi C."/>
            <person name="Ritland K."/>
            <person name="Rouze P."/>
            <person name="Ryaboy D."/>
            <person name="Schmutz J."/>
            <person name="Schrader J."/>
            <person name="Segerman B."/>
            <person name="Shin H."/>
            <person name="Siddiqui A."/>
            <person name="Sterky F."/>
            <person name="Terry A."/>
            <person name="Tsai C.J."/>
            <person name="Uberbacher E."/>
            <person name="Unneberg P."/>
            <person name="Vahala J."/>
            <person name="Wall K."/>
            <person name="Wessler S."/>
            <person name="Yang G."/>
            <person name="Yin T."/>
            <person name="Douglas C."/>
            <person name="Marra M."/>
            <person name="Sandberg G."/>
            <person name="Van de Peer Y."/>
            <person name="Rokhsar D."/>
        </authorList>
    </citation>
    <scope>NUCLEOTIDE SEQUENCE [LARGE SCALE GENOMIC DNA]</scope>
    <source>
        <strain evidence="2">cv. Nisqually</strain>
    </source>
</reference>
<dbReference type="EMBL" id="CM009290">
    <property type="protein sequence ID" value="KAI9400874.1"/>
    <property type="molecule type" value="Genomic_DNA"/>
</dbReference>
<sequence length="341" mass="37727">MPVDTSSLPCQGQTVCVTGAGGFIASWIVKLLLEKGYSVKGTVRNPADPKNSHLRELEGAQERLTLCKADLLDYESLKEAIQGCDGVFHTASPLTDDPEQMVEPAVNGSKNVIMAASEAKVRRVVFTSSIGTVYMDPNRSPDVVVDESCWSDLEYCKNTKNWYCYGKTVAEQVAWDVAKKKGVDLVVVNPVVVLGPLLQPTVNASILHILKYLTGSAKTYANAVQAYVHVRDVAVAHILVFETPSASGRYICFEKMLHRGEVVEILAKFFPEYPIPTKCSDEKNPRKQPYKFTNQKIKDLGIEFTPVKQCLYETVKSLQEKGHLPIPKQAKDGSVVRISKY</sequence>
<name>A0ACC0TGX8_POPTR</name>
<evidence type="ECO:0000313" key="2">
    <source>
        <dbReference type="Proteomes" id="UP000006729"/>
    </source>
</evidence>
<dbReference type="Proteomes" id="UP000006729">
    <property type="component" value="Chromosome 1"/>
</dbReference>
<comment type="caution">
    <text evidence="1">The sequence shown here is derived from an EMBL/GenBank/DDBJ whole genome shotgun (WGS) entry which is preliminary data.</text>
</comment>
<protein>
    <submittedName>
        <fullName evidence="1">Uncharacterized protein</fullName>
    </submittedName>
</protein>
<accession>A0ACC0TGX8</accession>
<keyword evidence="2" id="KW-1185">Reference proteome</keyword>
<gene>
    <name evidence="1" type="ORF">POPTR_001G045500v4</name>
</gene>